<dbReference type="EMBL" id="KF669662">
    <property type="protein sequence ID" value="AGY48454.1"/>
    <property type="molecule type" value="Genomic_DNA"/>
</dbReference>
<dbReference type="Proteomes" id="UP000017657">
    <property type="component" value="Segment"/>
</dbReference>
<dbReference type="RefSeq" id="YP_008770278.1">
    <property type="nucleotide sequence ID" value="NC_022763.1"/>
</dbReference>
<dbReference type="GeneID" id="17959080"/>
<gene>
    <name evidence="1" type="ORF">Spock_54</name>
</gene>
<protein>
    <submittedName>
        <fullName evidence="1">Uncharacterized protein</fullName>
    </submittedName>
</protein>
<name>U5PWY6_9CAUD</name>
<reference evidence="1 2" key="1">
    <citation type="journal article" date="2013" name="Genome Announc.">
        <title>Complete Genome of Bacillus thuringiensis Myophage Spock.</title>
        <authorList>
            <person name="Maroun J.W."/>
            <person name="Whitcher K.J."/>
            <person name="Chamakura K.R."/>
            <person name="Kuty Everett G.F."/>
        </authorList>
    </citation>
    <scope>NUCLEOTIDE SEQUENCE [LARGE SCALE GENOMIC DNA]</scope>
</reference>
<sequence>MEHTCEGLKNMNNGDTEVTLEFIDSWTLITLQGSYDRTVLEGLRYCLYCGKDLREDVK</sequence>
<keyword evidence="2" id="KW-1185">Reference proteome</keyword>
<evidence type="ECO:0000313" key="1">
    <source>
        <dbReference type="EMBL" id="AGY48454.1"/>
    </source>
</evidence>
<proteinExistence type="predicted"/>
<organism evidence="1 2">
    <name type="scientific">Bacillus phage Spock</name>
    <dbReference type="NCBI Taxonomy" id="1406791"/>
    <lineage>
        <taxon>Viruses</taxon>
        <taxon>Duplodnaviria</taxon>
        <taxon>Heunggongvirae</taxon>
        <taxon>Uroviricota</taxon>
        <taxon>Caudoviricetes</taxon>
        <taxon>Herelleviridae</taxon>
        <taxon>Bastillevirinae</taxon>
        <taxon>Bequatrovirus</taxon>
        <taxon>Bequatrovirus spock</taxon>
    </lineage>
</organism>
<evidence type="ECO:0000313" key="2">
    <source>
        <dbReference type="Proteomes" id="UP000017657"/>
    </source>
</evidence>
<dbReference type="KEGG" id="vg:17959080"/>
<accession>U5PWY6</accession>